<evidence type="ECO:0000313" key="2">
    <source>
        <dbReference type="Proteomes" id="UP000265520"/>
    </source>
</evidence>
<organism evidence="1 2">
    <name type="scientific">Trifolium medium</name>
    <dbReference type="NCBI Taxonomy" id="97028"/>
    <lineage>
        <taxon>Eukaryota</taxon>
        <taxon>Viridiplantae</taxon>
        <taxon>Streptophyta</taxon>
        <taxon>Embryophyta</taxon>
        <taxon>Tracheophyta</taxon>
        <taxon>Spermatophyta</taxon>
        <taxon>Magnoliopsida</taxon>
        <taxon>eudicotyledons</taxon>
        <taxon>Gunneridae</taxon>
        <taxon>Pentapetalae</taxon>
        <taxon>rosids</taxon>
        <taxon>fabids</taxon>
        <taxon>Fabales</taxon>
        <taxon>Fabaceae</taxon>
        <taxon>Papilionoideae</taxon>
        <taxon>50 kb inversion clade</taxon>
        <taxon>NPAAA clade</taxon>
        <taxon>Hologalegina</taxon>
        <taxon>IRL clade</taxon>
        <taxon>Trifolieae</taxon>
        <taxon>Trifolium</taxon>
    </lineage>
</organism>
<keyword evidence="2" id="KW-1185">Reference proteome</keyword>
<evidence type="ECO:0000313" key="1">
    <source>
        <dbReference type="EMBL" id="MCI37631.1"/>
    </source>
</evidence>
<feature type="non-terminal residue" evidence="1">
    <location>
        <position position="47"/>
    </location>
</feature>
<protein>
    <submittedName>
        <fullName evidence="1">Uncharacterized protein</fullName>
    </submittedName>
</protein>
<sequence length="47" mass="5315">MMPLAMVDKLNIVKLKITRKMELILANQSIINSCGMVEDVLVKIKDL</sequence>
<reference evidence="1 2" key="1">
    <citation type="journal article" date="2018" name="Front. Plant Sci.">
        <title>Red Clover (Trifolium pratense) and Zigzag Clover (T. medium) - A Picture of Genomic Similarities and Differences.</title>
        <authorList>
            <person name="Dluhosova J."/>
            <person name="Istvanek J."/>
            <person name="Nedelnik J."/>
            <person name="Repkova J."/>
        </authorList>
    </citation>
    <scope>NUCLEOTIDE SEQUENCE [LARGE SCALE GENOMIC DNA]</scope>
    <source>
        <strain evidence="2">cv. 10/8</strain>
        <tissue evidence="1">Leaf</tissue>
    </source>
</reference>
<dbReference type="AlphaFoldDB" id="A0A392RLW5"/>
<comment type="caution">
    <text evidence="1">The sequence shown here is derived from an EMBL/GenBank/DDBJ whole genome shotgun (WGS) entry which is preliminary data.</text>
</comment>
<dbReference type="Proteomes" id="UP000265520">
    <property type="component" value="Unassembled WGS sequence"/>
</dbReference>
<dbReference type="EMBL" id="LXQA010246652">
    <property type="protein sequence ID" value="MCI37631.1"/>
    <property type="molecule type" value="Genomic_DNA"/>
</dbReference>
<proteinExistence type="predicted"/>
<accession>A0A392RLW5</accession>
<name>A0A392RLW5_9FABA</name>